<accession>A0ABS0DN63</accession>
<dbReference type="Proteomes" id="UP000600307">
    <property type="component" value="Unassembled WGS sequence"/>
</dbReference>
<dbReference type="RefSeq" id="WP_131693439.1">
    <property type="nucleotide sequence ID" value="NZ_CBCSED010000001.1"/>
</dbReference>
<organism evidence="2 3">
    <name type="scientific">Rahnella victoriana</name>
    <dbReference type="NCBI Taxonomy" id="1510570"/>
    <lineage>
        <taxon>Bacteria</taxon>
        <taxon>Pseudomonadati</taxon>
        <taxon>Pseudomonadota</taxon>
        <taxon>Gammaproteobacteria</taxon>
        <taxon>Enterobacterales</taxon>
        <taxon>Yersiniaceae</taxon>
        <taxon>Rahnella</taxon>
    </lineage>
</organism>
<dbReference type="Pfam" id="PF13560">
    <property type="entry name" value="HTH_31"/>
    <property type="match status" value="1"/>
</dbReference>
<evidence type="ECO:0000313" key="3">
    <source>
        <dbReference type="Proteomes" id="UP000600307"/>
    </source>
</evidence>
<reference evidence="2 3" key="1">
    <citation type="submission" date="2020-11" db="EMBL/GenBank/DDBJ databases">
        <title>Taxonomic investigation of Rahnella spp.</title>
        <authorList>
            <person name="Lee S.D."/>
        </authorList>
    </citation>
    <scope>NUCLEOTIDE SEQUENCE [LARGE SCALE GENOMIC DNA]</scope>
    <source>
        <strain evidence="2 3">SAP-10</strain>
    </source>
</reference>
<dbReference type="InterPro" id="IPR001387">
    <property type="entry name" value="Cro/C1-type_HTH"/>
</dbReference>
<dbReference type="Pfam" id="PF17765">
    <property type="entry name" value="MLTR_LBD"/>
    <property type="match status" value="1"/>
</dbReference>
<dbReference type="SUPFAM" id="SSF47413">
    <property type="entry name" value="lambda repressor-like DNA-binding domains"/>
    <property type="match status" value="1"/>
</dbReference>
<proteinExistence type="predicted"/>
<protein>
    <submittedName>
        <fullName evidence="2">Helix-turn-helix domain-containing protein</fullName>
    </submittedName>
</protein>
<feature type="domain" description="HTH cro/C1-type" evidence="1">
    <location>
        <begin position="16"/>
        <end position="87"/>
    </location>
</feature>
<dbReference type="CDD" id="cd00093">
    <property type="entry name" value="HTH_XRE"/>
    <property type="match status" value="1"/>
</dbReference>
<dbReference type="Gene3D" id="1.10.260.40">
    <property type="entry name" value="lambda repressor-like DNA-binding domains"/>
    <property type="match status" value="1"/>
</dbReference>
<dbReference type="InterPro" id="IPR041413">
    <property type="entry name" value="MLTR_LBD"/>
</dbReference>
<evidence type="ECO:0000313" key="2">
    <source>
        <dbReference type="EMBL" id="MBF7955270.1"/>
    </source>
</evidence>
<dbReference type="EMBL" id="JADOBH010000001">
    <property type="protein sequence ID" value="MBF7955270.1"/>
    <property type="molecule type" value="Genomic_DNA"/>
</dbReference>
<sequence>MVKKTTSEQRRELGAFLVSRRARLNPQDFGMQQGTRRTPGLRREEVAILAGVSVSWYTWLEQGREIKPSADALQRIAKVLKLNRIESSHLFALSPREEPVPHPLADGVSDGLKSLVRAIDPIPAYVRNARLDILAWNDAIADLFIDYGSLEPHERNTLRLLFLYRPYRTQILDWEQMARGMISVFRASRAHAQDKKPFDHLIEELSEKSPEFKEWWLDTEVKGMGEGSKRLLHPTSGHIEFTYVALTPEGRPDLSLVTYIPRHVACDSRS</sequence>
<evidence type="ECO:0000259" key="1">
    <source>
        <dbReference type="SMART" id="SM00530"/>
    </source>
</evidence>
<dbReference type="InterPro" id="IPR010982">
    <property type="entry name" value="Lambda_DNA-bd_dom_sf"/>
</dbReference>
<dbReference type="PANTHER" id="PTHR35010:SF2">
    <property type="entry name" value="BLL4672 PROTEIN"/>
    <property type="match status" value="1"/>
</dbReference>
<name>A0ABS0DN63_9GAMM</name>
<dbReference type="SMART" id="SM00530">
    <property type="entry name" value="HTH_XRE"/>
    <property type="match status" value="1"/>
</dbReference>
<dbReference type="PANTHER" id="PTHR35010">
    <property type="entry name" value="BLL4672 PROTEIN-RELATED"/>
    <property type="match status" value="1"/>
</dbReference>
<gene>
    <name evidence="2" type="ORF">IV431_06860</name>
</gene>
<comment type="caution">
    <text evidence="2">The sequence shown here is derived from an EMBL/GenBank/DDBJ whole genome shotgun (WGS) entry which is preliminary data.</text>
</comment>
<keyword evidence="3" id="KW-1185">Reference proteome</keyword>
<dbReference type="Gene3D" id="3.30.450.180">
    <property type="match status" value="1"/>
</dbReference>